<keyword evidence="14" id="KW-0408">Iron</keyword>
<evidence type="ECO:0000256" key="13">
    <source>
        <dbReference type="ARBA" id="ARBA00022989"/>
    </source>
</evidence>
<feature type="transmembrane region" description="Helical" evidence="19">
    <location>
        <begin position="42"/>
        <end position="61"/>
    </location>
</feature>
<evidence type="ECO:0000256" key="9">
    <source>
        <dbReference type="ARBA" id="ARBA00022692"/>
    </source>
</evidence>
<feature type="transmembrane region" description="Helical" evidence="19">
    <location>
        <begin position="368"/>
        <end position="387"/>
    </location>
</feature>
<dbReference type="RefSeq" id="WP_132144240.1">
    <property type="nucleotide sequence ID" value="NZ_SLWR01000001.1"/>
</dbReference>
<dbReference type="GO" id="GO:0046872">
    <property type="term" value="F:metal ion binding"/>
    <property type="evidence" value="ECO:0007669"/>
    <property type="project" value="UniProtKB-KW"/>
</dbReference>
<comment type="caution">
    <text evidence="21">The sequence shown here is derived from an EMBL/GenBank/DDBJ whole genome shotgun (WGS) entry which is preliminary data.</text>
</comment>
<keyword evidence="6" id="KW-1003">Cell membrane</keyword>
<dbReference type="FunFam" id="1.20.810.10:FF:000007">
    <property type="entry name" value="Ubiquinol-cytochrome C reductase B subunit"/>
    <property type="match status" value="1"/>
</dbReference>
<evidence type="ECO:0000256" key="16">
    <source>
        <dbReference type="ARBA" id="ARBA00029351"/>
    </source>
</evidence>
<keyword evidence="9 19" id="KW-0812">Transmembrane</keyword>
<dbReference type="InterPro" id="IPR005797">
    <property type="entry name" value="Cyt_b/b6_N"/>
</dbReference>
<organism evidence="21 22">
    <name type="scientific">Kribbella antiqua</name>
    <dbReference type="NCBI Taxonomy" id="2512217"/>
    <lineage>
        <taxon>Bacteria</taxon>
        <taxon>Bacillati</taxon>
        <taxon>Actinomycetota</taxon>
        <taxon>Actinomycetes</taxon>
        <taxon>Propionibacteriales</taxon>
        <taxon>Kribbellaceae</taxon>
        <taxon>Kribbella</taxon>
    </lineage>
</organism>
<dbReference type="GO" id="GO:0005886">
    <property type="term" value="C:plasma membrane"/>
    <property type="evidence" value="ECO:0007669"/>
    <property type="project" value="UniProtKB-SubCell"/>
</dbReference>
<evidence type="ECO:0000256" key="17">
    <source>
        <dbReference type="ARBA" id="ARBA00029568"/>
    </source>
</evidence>
<evidence type="ECO:0000256" key="4">
    <source>
        <dbReference type="ARBA" id="ARBA00016116"/>
    </source>
</evidence>
<evidence type="ECO:0000259" key="20">
    <source>
        <dbReference type="PROSITE" id="PS51002"/>
    </source>
</evidence>
<keyword evidence="7" id="KW-0349">Heme</keyword>
<dbReference type="GO" id="GO:0016491">
    <property type="term" value="F:oxidoreductase activity"/>
    <property type="evidence" value="ECO:0007669"/>
    <property type="project" value="InterPro"/>
</dbReference>
<evidence type="ECO:0000256" key="10">
    <source>
        <dbReference type="ARBA" id="ARBA00022723"/>
    </source>
</evidence>
<keyword evidence="8" id="KW-0679">Respiratory chain</keyword>
<sequence length="552" mass="62136">MSDKEFPAPVKYLDDRLGIGKIGRKNLRKVFPDHWSFMLGEIALYSFIILLLTGTFLTFWFKPSMAEVEYQGSYSLLKGLHMSEAYASTLDISFDVRGGLLMRQIHHWAAVLFIAAMMVHLLRIFFTGAFRKPRELNWVIGFTMLFLGIIEGFIGYGLPDDLLSGTGLRITQGMIQASPVIGTYMNFFIFGGEFPGDDMVPRFFIVHVLLIPGIILLLVSVHLFLVVYHKHTQYAGPGRTNNNVVGYPLWPVYTAKAGGFFFVVFGITALMGALMQINPVWLYGPYNPAEVTAGSQPDWYMGWLEGSVRIMPGFESHFWGITLSWNLIIPALLIPPAFVTLVALYPFIEAWITGDKREHHLLDRPRNMPTRTGIGVAFMTFYGLLWIGGGNDLIATHFGVSLNNVTWFLRFAVFLGPVLAFWVTRRIAISLQRADNDRLLHGLETGVIVRSPEGAYSEKHTPVGGYEAYTLTARDRLLPLDIGPETDDNGVRAPRRALNKLRAKLSGFYFADAVQKPTREELEEAQAHGHDADEIHELTETETYREVTSDRS</sequence>
<feature type="region of interest" description="Disordered" evidence="18">
    <location>
        <begin position="519"/>
        <end position="552"/>
    </location>
</feature>
<dbReference type="PANTHER" id="PTHR19271:SF16">
    <property type="entry name" value="CYTOCHROME B"/>
    <property type="match status" value="1"/>
</dbReference>
<dbReference type="Pfam" id="PF13631">
    <property type="entry name" value="Cytochrom_B_N_2"/>
    <property type="match status" value="1"/>
</dbReference>
<keyword evidence="12" id="KW-0249">Electron transport</keyword>
<feature type="transmembrane region" description="Helical" evidence="19">
    <location>
        <begin position="204"/>
        <end position="228"/>
    </location>
</feature>
<feature type="transmembrane region" description="Helical" evidence="19">
    <location>
        <begin position="138"/>
        <end position="158"/>
    </location>
</feature>
<keyword evidence="13 19" id="KW-1133">Transmembrane helix</keyword>
<evidence type="ECO:0000256" key="6">
    <source>
        <dbReference type="ARBA" id="ARBA00022475"/>
    </source>
</evidence>
<dbReference type="InterPro" id="IPR027387">
    <property type="entry name" value="Cytb/b6-like_sf"/>
</dbReference>
<comment type="subcellular location">
    <subcellularLocation>
        <location evidence="2">Cell membrane</location>
        <topology evidence="2">Multi-pass membrane protein</topology>
    </subcellularLocation>
</comment>
<dbReference type="EMBL" id="SLWR01000001">
    <property type="protein sequence ID" value="TCO51988.1"/>
    <property type="molecule type" value="Genomic_DNA"/>
</dbReference>
<reference evidence="21 22" key="1">
    <citation type="journal article" date="2015" name="Stand. Genomic Sci.">
        <title>Genomic Encyclopedia of Bacterial and Archaeal Type Strains, Phase III: the genomes of soil and plant-associated and newly described type strains.</title>
        <authorList>
            <person name="Whitman W.B."/>
            <person name="Woyke T."/>
            <person name="Klenk H.P."/>
            <person name="Zhou Y."/>
            <person name="Lilburn T.G."/>
            <person name="Beck B.J."/>
            <person name="De Vos P."/>
            <person name="Vandamme P."/>
            <person name="Eisen J.A."/>
            <person name="Garrity G."/>
            <person name="Hugenholtz P."/>
            <person name="Kyrpides N.C."/>
        </authorList>
    </citation>
    <scope>NUCLEOTIDE SEQUENCE [LARGE SCALE GENOMIC DNA]</scope>
    <source>
        <strain evidence="21 22">VKM Ac-2541</strain>
    </source>
</reference>
<name>A0A4R2J5Y4_9ACTN</name>
<dbReference type="PANTHER" id="PTHR19271">
    <property type="entry name" value="CYTOCHROME B"/>
    <property type="match status" value="1"/>
</dbReference>
<feature type="domain" description="Cytochrome b/b6 N-terminal region profile" evidence="20">
    <location>
        <begin position="9"/>
        <end position="235"/>
    </location>
</feature>
<evidence type="ECO:0000313" key="21">
    <source>
        <dbReference type="EMBL" id="TCO51988.1"/>
    </source>
</evidence>
<evidence type="ECO:0000313" key="22">
    <source>
        <dbReference type="Proteomes" id="UP000295573"/>
    </source>
</evidence>
<dbReference type="GO" id="GO:0008121">
    <property type="term" value="F:quinol-cytochrome-c reductase activity"/>
    <property type="evidence" value="ECO:0007669"/>
    <property type="project" value="UniProtKB-EC"/>
</dbReference>
<feature type="transmembrane region" description="Helical" evidence="19">
    <location>
        <begin position="257"/>
        <end position="277"/>
    </location>
</feature>
<keyword evidence="22" id="KW-1185">Reference proteome</keyword>
<dbReference type="PROSITE" id="PS51002">
    <property type="entry name" value="CYTB_NTER"/>
    <property type="match status" value="1"/>
</dbReference>
<comment type="catalytic activity">
    <reaction evidence="16">
        <text>a quinol + 2 Fe(III)-[cytochrome c](out) = a quinone + 2 Fe(II)-[cytochrome c](out) + 2 H(+)(out)</text>
        <dbReference type="Rhea" id="RHEA:11484"/>
        <dbReference type="Rhea" id="RHEA-COMP:10350"/>
        <dbReference type="Rhea" id="RHEA-COMP:14399"/>
        <dbReference type="ChEBI" id="CHEBI:15378"/>
        <dbReference type="ChEBI" id="CHEBI:24646"/>
        <dbReference type="ChEBI" id="CHEBI:29033"/>
        <dbReference type="ChEBI" id="CHEBI:29034"/>
        <dbReference type="ChEBI" id="CHEBI:132124"/>
        <dbReference type="EC" id="7.1.1.8"/>
    </reaction>
</comment>
<evidence type="ECO:0000256" key="3">
    <source>
        <dbReference type="ARBA" id="ARBA00012951"/>
    </source>
</evidence>
<feature type="transmembrane region" description="Helical" evidence="19">
    <location>
        <begin position="407"/>
        <end position="424"/>
    </location>
</feature>
<evidence type="ECO:0000256" key="7">
    <source>
        <dbReference type="ARBA" id="ARBA00022617"/>
    </source>
</evidence>
<evidence type="ECO:0000256" key="12">
    <source>
        <dbReference type="ARBA" id="ARBA00022982"/>
    </source>
</evidence>
<evidence type="ECO:0000256" key="18">
    <source>
        <dbReference type="SAM" id="MobiDB-lite"/>
    </source>
</evidence>
<dbReference type="GO" id="GO:0022904">
    <property type="term" value="P:respiratory electron transport chain"/>
    <property type="evidence" value="ECO:0007669"/>
    <property type="project" value="InterPro"/>
</dbReference>
<accession>A0A4R2J5Y4</accession>
<comment type="cofactor">
    <cofactor evidence="1">
        <name>heme</name>
        <dbReference type="ChEBI" id="CHEBI:30413"/>
    </cofactor>
</comment>
<protein>
    <recommendedName>
        <fullName evidence="4">Cytochrome bc1 complex cytochrome b subunit</fullName>
        <ecNumber evidence="3">7.1.1.8</ecNumber>
    </recommendedName>
    <alternativeName>
        <fullName evidence="17">Cytochrome bc1 reductase complex subunit QcrB</fullName>
    </alternativeName>
</protein>
<dbReference type="AlphaFoldDB" id="A0A4R2J5Y4"/>
<evidence type="ECO:0000256" key="11">
    <source>
        <dbReference type="ARBA" id="ARBA00022967"/>
    </source>
</evidence>
<evidence type="ECO:0000256" key="15">
    <source>
        <dbReference type="ARBA" id="ARBA00023136"/>
    </source>
</evidence>
<dbReference type="Gene3D" id="1.20.810.10">
    <property type="entry name" value="Cytochrome Bc1 Complex, Chain C"/>
    <property type="match status" value="1"/>
</dbReference>
<keyword evidence="5" id="KW-0813">Transport</keyword>
<keyword evidence="11" id="KW-1278">Translocase</keyword>
<evidence type="ECO:0000256" key="19">
    <source>
        <dbReference type="SAM" id="Phobius"/>
    </source>
</evidence>
<gene>
    <name evidence="21" type="ORF">EV646_101984</name>
</gene>
<proteinExistence type="predicted"/>
<dbReference type="Proteomes" id="UP000295573">
    <property type="component" value="Unassembled WGS sequence"/>
</dbReference>
<feature type="transmembrane region" description="Helical" evidence="19">
    <location>
        <begin position="105"/>
        <end position="126"/>
    </location>
</feature>
<evidence type="ECO:0000256" key="8">
    <source>
        <dbReference type="ARBA" id="ARBA00022660"/>
    </source>
</evidence>
<dbReference type="InterPro" id="IPR016174">
    <property type="entry name" value="Di-haem_cyt_TM"/>
</dbReference>
<evidence type="ECO:0000256" key="1">
    <source>
        <dbReference type="ARBA" id="ARBA00001971"/>
    </source>
</evidence>
<evidence type="ECO:0000256" key="5">
    <source>
        <dbReference type="ARBA" id="ARBA00022448"/>
    </source>
</evidence>
<dbReference type="EC" id="7.1.1.8" evidence="3"/>
<evidence type="ECO:0000256" key="2">
    <source>
        <dbReference type="ARBA" id="ARBA00004651"/>
    </source>
</evidence>
<dbReference type="OrthoDB" id="9804503at2"/>
<keyword evidence="10" id="KW-0479">Metal-binding</keyword>
<feature type="transmembrane region" description="Helical" evidence="19">
    <location>
        <begin position="327"/>
        <end position="348"/>
    </location>
</feature>
<keyword evidence="15 19" id="KW-0472">Membrane</keyword>
<dbReference type="SUPFAM" id="SSF81342">
    <property type="entry name" value="Transmembrane di-heme cytochromes"/>
    <property type="match status" value="1"/>
</dbReference>
<evidence type="ECO:0000256" key="14">
    <source>
        <dbReference type="ARBA" id="ARBA00023004"/>
    </source>
</evidence>